<evidence type="ECO:0000313" key="4">
    <source>
        <dbReference type="Proteomes" id="UP000279908"/>
    </source>
</evidence>
<sequence>MAPEQRSVMFSRCSRQSSTHESPQTGEERCGREERHRSGELMEDHCSCCELPRADCRAGGRESVGGGTVYCMEKAYILTVC</sequence>
<proteinExistence type="predicted"/>
<gene>
    <name evidence="3" type="ORF">EKD02_05605</name>
    <name evidence="2" type="ORF">FP507_00275</name>
</gene>
<protein>
    <submittedName>
        <fullName evidence="3">Uncharacterized protein</fullName>
    </submittedName>
</protein>
<dbReference type="Proteomes" id="UP000327458">
    <property type="component" value="Unassembled WGS sequence"/>
</dbReference>
<dbReference type="AlphaFoldDB" id="A0A432AVI5"/>
<evidence type="ECO:0000313" key="3">
    <source>
        <dbReference type="EMBL" id="RTY38172.1"/>
    </source>
</evidence>
<comment type="caution">
    <text evidence="3">The sequence shown here is derived from an EMBL/GenBank/DDBJ whole genome shotgun (WGS) entry which is preliminary data.</text>
</comment>
<evidence type="ECO:0000313" key="5">
    <source>
        <dbReference type="Proteomes" id="UP000327458"/>
    </source>
</evidence>
<evidence type="ECO:0000256" key="1">
    <source>
        <dbReference type="SAM" id="MobiDB-lite"/>
    </source>
</evidence>
<dbReference type="Proteomes" id="UP000279908">
    <property type="component" value="Unassembled WGS sequence"/>
</dbReference>
<dbReference type="EMBL" id="RXYK01000006">
    <property type="protein sequence ID" value="RTY38172.1"/>
    <property type="molecule type" value="Genomic_DNA"/>
</dbReference>
<accession>A0A432AVI5</accession>
<name>A0A432AVI5_CHLPH</name>
<feature type="compositionally biased region" description="Polar residues" evidence="1">
    <location>
        <begin position="13"/>
        <end position="25"/>
    </location>
</feature>
<dbReference type="EMBL" id="VMRG01000001">
    <property type="protein sequence ID" value="KAA6231718.1"/>
    <property type="molecule type" value="Genomic_DNA"/>
</dbReference>
<evidence type="ECO:0000313" key="2">
    <source>
        <dbReference type="EMBL" id="KAA6231718.1"/>
    </source>
</evidence>
<feature type="region of interest" description="Disordered" evidence="1">
    <location>
        <begin position="1"/>
        <end position="40"/>
    </location>
</feature>
<dbReference type="RefSeq" id="WP_126384385.1">
    <property type="nucleotide sequence ID" value="NZ_CP041698.1"/>
</dbReference>
<organism evidence="3 4">
    <name type="scientific">Chlorobium phaeovibrioides</name>
    <dbReference type="NCBI Taxonomy" id="1094"/>
    <lineage>
        <taxon>Bacteria</taxon>
        <taxon>Pseudomonadati</taxon>
        <taxon>Chlorobiota</taxon>
        <taxon>Chlorobiia</taxon>
        <taxon>Chlorobiales</taxon>
        <taxon>Chlorobiaceae</taxon>
        <taxon>Chlorobium/Pelodictyon group</taxon>
        <taxon>Chlorobium</taxon>
    </lineage>
</organism>
<reference evidence="3 4" key="1">
    <citation type="submission" date="2018-12" db="EMBL/GenBank/DDBJ databases">
        <authorList>
            <person name="Lunina O.N."/>
            <person name="Grouzdev D.S."/>
            <person name="Gorlenko V.M."/>
            <person name="Savvichev A.S."/>
        </authorList>
    </citation>
    <scope>NUCLEOTIDE SEQUENCE [LARGE SCALE GENOMIC DNA]</scope>
    <source>
        <strain evidence="3 4">BrKhr-17</strain>
    </source>
</reference>
<feature type="compositionally biased region" description="Basic and acidic residues" evidence="1">
    <location>
        <begin position="26"/>
        <end position="40"/>
    </location>
</feature>
<reference evidence="2 5" key="2">
    <citation type="submission" date="2019-07" db="EMBL/GenBank/DDBJ databases">
        <title>Draft genome Sequence of Chlorobium phaeovibrioides sp. strain PhvTcv-s14, from the Phylum Chlorobi.</title>
        <authorList>
            <person name="Babenko V."/>
            <person name="Boldyreva D."/>
            <person name="Kanygina A."/>
            <person name="Selezneva O."/>
            <person name="Akopiyan T."/>
            <person name="Lunina O."/>
        </authorList>
    </citation>
    <scope>NUCLEOTIDE SEQUENCE [LARGE SCALE GENOMIC DNA]</scope>
    <source>
        <strain evidence="2 5">GrTcv12</strain>
    </source>
</reference>